<name>A0A914LVY3_MELIC</name>
<sequence>MFFLPTEAKLDVLKWLNFDQLTSFKLSNSFFLNLINKYEGELCFRIKFNQISLEKLNFNSNDVKKRLKRYKIINPESELIEYTLNDRLVKKWQRAIDIPIPLYLHKRQTKKISDKADIKLAICLHKIIDRNKRSGIDYFLELPNIPKNFKELAIIKFWLKQLFNCVFKEALINRIVFNPEMLNILFCDDKTIPPQLNIQYTQLFVTGPTFKNIWNFVSNHLTISEILYLHFTSIFGVDFDNLLNILTNEGSKLPIVSFQFSGNDLNFLIHLCNLIIKVSYPGHTFSSWPIYISFVDPLQYESIYTGCLVELNRLAPKSI</sequence>
<accession>A0A914LVY3</accession>
<organism evidence="1 2">
    <name type="scientific">Meloidogyne incognita</name>
    <name type="common">Southern root-knot nematode worm</name>
    <name type="synonym">Oxyuris incognita</name>
    <dbReference type="NCBI Taxonomy" id="6306"/>
    <lineage>
        <taxon>Eukaryota</taxon>
        <taxon>Metazoa</taxon>
        <taxon>Ecdysozoa</taxon>
        <taxon>Nematoda</taxon>
        <taxon>Chromadorea</taxon>
        <taxon>Rhabditida</taxon>
        <taxon>Tylenchina</taxon>
        <taxon>Tylenchomorpha</taxon>
        <taxon>Tylenchoidea</taxon>
        <taxon>Meloidogynidae</taxon>
        <taxon>Meloidogyninae</taxon>
        <taxon>Meloidogyne</taxon>
        <taxon>Meloidogyne incognita group</taxon>
    </lineage>
</organism>
<dbReference type="WBParaSite" id="Minc3s00738g16701">
    <property type="protein sequence ID" value="Minc3s00738g16701"/>
    <property type="gene ID" value="Minc3s00738g16701"/>
</dbReference>
<reference evidence="2" key="1">
    <citation type="submission" date="2022-11" db="UniProtKB">
        <authorList>
            <consortium name="WormBaseParasite"/>
        </authorList>
    </citation>
    <scope>IDENTIFICATION</scope>
</reference>
<protein>
    <submittedName>
        <fullName evidence="2">F-box domain-containing protein</fullName>
    </submittedName>
</protein>
<proteinExistence type="predicted"/>
<dbReference type="Proteomes" id="UP000887563">
    <property type="component" value="Unplaced"/>
</dbReference>
<evidence type="ECO:0000313" key="2">
    <source>
        <dbReference type="WBParaSite" id="Minc3s00738g16701"/>
    </source>
</evidence>
<keyword evidence="1" id="KW-1185">Reference proteome</keyword>
<dbReference type="AlphaFoldDB" id="A0A914LVY3"/>
<evidence type="ECO:0000313" key="1">
    <source>
        <dbReference type="Proteomes" id="UP000887563"/>
    </source>
</evidence>